<dbReference type="EMBL" id="JADXDR010000019">
    <property type="protein sequence ID" value="KAI7845282.1"/>
    <property type="molecule type" value="Genomic_DNA"/>
</dbReference>
<evidence type="ECO:0000313" key="11">
    <source>
        <dbReference type="EMBL" id="KAI7845282.1"/>
    </source>
</evidence>
<feature type="compositionally biased region" description="Low complexity" evidence="9">
    <location>
        <begin position="445"/>
        <end position="481"/>
    </location>
</feature>
<evidence type="ECO:0000256" key="5">
    <source>
        <dbReference type="ARBA" id="ARBA00023172"/>
    </source>
</evidence>
<evidence type="ECO:0000256" key="3">
    <source>
        <dbReference type="ARBA" id="ARBA00022763"/>
    </source>
</evidence>
<feature type="compositionally biased region" description="Low complexity" evidence="9">
    <location>
        <begin position="403"/>
        <end position="427"/>
    </location>
</feature>
<keyword evidence="2 8" id="KW-0255">Endonuclease</keyword>
<evidence type="ECO:0000256" key="8">
    <source>
        <dbReference type="HAMAP-Rule" id="MF_03100"/>
    </source>
</evidence>
<sequence length="653" mass="66718">MRDFFGCYLLESKHPKGKGHTYIGFTVNPRRRIRQHNGEITSGAAKTKSRRPWEMALVVYGFPTQVQALQFEWAWQHPEKSLDVRDIAAKLGRKKRYGVAGKALPEVVEDATDPPEEEEDGGSEDGSGEGGGSSDEGSMWPDGSLLQRGQPSSQAASLLTGVAAGAAAAAPALGRQQFDVASSSGEDGGTAQMGAGASQAAAAAAATAATEPAPGGKGKGKAKGGARAAARAATACKLCSRAANRTWVPCSCCGVRTHVECLARHFLQNSGGNGSGSLAGGPASGLLPSRGACPGCGAQLTWMEVLQSVDNVGWEGKSGRRRAGGKAATAASSEAAGAAAAQQGSPSESATGKARKPRGRKPAAATAAAAVAAAAVEQPLAGSIAPTAEAAVPKPKRGRPRKLQPLLGPDPSSSSGQQQQQQQQAGSYADLEVLEALPWDDFGLSSPAGAAAASAAASPGSSSRRPGRRQAAQQQQQQQQQDVVELLDSDDDGLLLPLAERLQQLHARQPPAAERAAEARGGAGFSGPPPPPQQQEEQEQKSSPRSPLLPQRQQLAAGSADAGAAAPAAAGGDVMDLVSPSPLPLLERLAKQQLRGVQSPRATPSPAPQRKLQKRFQTASADAIDGSDEAASAAAAWQQADDGSDVIVISDSE</sequence>
<evidence type="ECO:0000256" key="2">
    <source>
        <dbReference type="ARBA" id="ARBA00022759"/>
    </source>
</evidence>
<dbReference type="InterPro" id="IPR027520">
    <property type="entry name" value="Slx1"/>
</dbReference>
<reference evidence="11" key="1">
    <citation type="submission" date="2020-11" db="EMBL/GenBank/DDBJ databases">
        <title>Chlorella ohadii genome sequencing and assembly.</title>
        <authorList>
            <person name="Murik O."/>
            <person name="Treves H."/>
            <person name="Kedem I."/>
            <person name="Shotland Y."/>
            <person name="Kaplan A."/>
        </authorList>
    </citation>
    <scope>NUCLEOTIDE SEQUENCE</scope>
    <source>
        <strain evidence="11">1</strain>
    </source>
</reference>
<comment type="caution">
    <text evidence="11">The sequence shown here is derived from an EMBL/GenBank/DDBJ whole genome shotgun (WGS) entry which is preliminary data.</text>
</comment>
<dbReference type="Gene3D" id="3.40.1440.10">
    <property type="entry name" value="GIY-YIG endonuclease"/>
    <property type="match status" value="1"/>
</dbReference>
<protein>
    <recommendedName>
        <fullName evidence="8">Structure-specific endonuclease subunit SLX1 homolog</fullName>
        <ecNumber evidence="8">3.1.-.-</ecNumber>
    </recommendedName>
</protein>
<comment type="caution">
    <text evidence="8">Lacks conserved residue(s) required for the propagation of feature annotation.</text>
</comment>
<feature type="compositionally biased region" description="Acidic residues" evidence="9">
    <location>
        <begin position="107"/>
        <end position="127"/>
    </location>
</feature>
<comment type="subunit">
    <text evidence="8">Forms a heterodimer with a member of the SLX4 family.</text>
</comment>
<dbReference type="AlphaFoldDB" id="A0AAD5DVP9"/>
<comment type="cofactor">
    <cofactor evidence="8">
        <name>a divalent metal cation</name>
        <dbReference type="ChEBI" id="CHEBI:60240"/>
    </cofactor>
</comment>
<feature type="region of interest" description="Disordered" evidence="9">
    <location>
        <begin position="387"/>
        <end position="580"/>
    </location>
</feature>
<dbReference type="Gene3D" id="3.30.40.10">
    <property type="entry name" value="Zinc/RING finger domain, C3HC4 (zinc finger)"/>
    <property type="match status" value="1"/>
</dbReference>
<proteinExistence type="inferred from homology"/>
<keyword evidence="12" id="KW-1185">Reference proteome</keyword>
<dbReference type="EC" id="3.1.-.-" evidence="8"/>
<feature type="region of interest" description="Disordered" evidence="9">
    <location>
        <begin position="314"/>
        <end position="365"/>
    </location>
</feature>
<keyword evidence="4 8" id="KW-0378">Hydrolase</keyword>
<dbReference type="GO" id="GO:0017108">
    <property type="term" value="F:5'-flap endonuclease activity"/>
    <property type="evidence" value="ECO:0007669"/>
    <property type="project" value="InterPro"/>
</dbReference>
<name>A0AAD5DVP9_9CHLO</name>
<evidence type="ECO:0000313" key="12">
    <source>
        <dbReference type="Proteomes" id="UP001205105"/>
    </source>
</evidence>
<dbReference type="SUPFAM" id="SSF82771">
    <property type="entry name" value="GIY-YIG endonuclease"/>
    <property type="match status" value="1"/>
</dbReference>
<dbReference type="Pfam" id="PF01541">
    <property type="entry name" value="GIY-YIG"/>
    <property type="match status" value="1"/>
</dbReference>
<dbReference type="InterPro" id="IPR048749">
    <property type="entry name" value="SLX1_C"/>
</dbReference>
<evidence type="ECO:0000256" key="4">
    <source>
        <dbReference type="ARBA" id="ARBA00022801"/>
    </source>
</evidence>
<feature type="region of interest" description="Disordered" evidence="9">
    <location>
        <begin position="593"/>
        <end position="653"/>
    </location>
</feature>
<organism evidence="11 12">
    <name type="scientific">Chlorella ohadii</name>
    <dbReference type="NCBI Taxonomy" id="2649997"/>
    <lineage>
        <taxon>Eukaryota</taxon>
        <taxon>Viridiplantae</taxon>
        <taxon>Chlorophyta</taxon>
        <taxon>core chlorophytes</taxon>
        <taxon>Trebouxiophyceae</taxon>
        <taxon>Chlorellales</taxon>
        <taxon>Chlorellaceae</taxon>
        <taxon>Chlorella clade</taxon>
        <taxon>Chlorella</taxon>
    </lineage>
</organism>
<dbReference type="InterPro" id="IPR000305">
    <property type="entry name" value="GIY-YIG_endonuc"/>
</dbReference>
<accession>A0AAD5DVP9</accession>
<feature type="compositionally biased region" description="Low complexity" evidence="9">
    <location>
        <begin position="619"/>
        <end position="653"/>
    </location>
</feature>
<dbReference type="InterPro" id="IPR013083">
    <property type="entry name" value="Znf_RING/FYVE/PHD"/>
</dbReference>
<dbReference type="InterPro" id="IPR035901">
    <property type="entry name" value="GIY-YIG_endonuc_sf"/>
</dbReference>
<comment type="function">
    <text evidence="8">Catalytic subunit of a heterodimeric structure-specific endonuclease that resolves DNA secondary structures generated during DNA repair and recombination. Has endonuclease activity towards branched DNA substrates, introducing single-strand cuts in duplex DNA close to junctions with ss-DNA.</text>
</comment>
<feature type="compositionally biased region" description="Low complexity" evidence="9">
    <location>
        <begin position="325"/>
        <end position="352"/>
    </location>
</feature>
<keyword evidence="1 8" id="KW-0540">Nuclease</keyword>
<feature type="domain" description="GIY-YIG" evidence="10">
    <location>
        <begin position="3"/>
        <end position="85"/>
    </location>
</feature>
<dbReference type="HAMAP" id="MF_03100">
    <property type="entry name" value="Endonuc_su_Slx1"/>
    <property type="match status" value="1"/>
</dbReference>
<dbReference type="PANTHER" id="PTHR20208">
    <property type="entry name" value="STRUCTURE-SPECIFIC ENDONUCLEASE SUBUNIT SLX1"/>
    <property type="match status" value="1"/>
</dbReference>
<evidence type="ECO:0000256" key="7">
    <source>
        <dbReference type="ARBA" id="ARBA00023242"/>
    </source>
</evidence>
<dbReference type="InterPro" id="IPR050381">
    <property type="entry name" value="SLX1_endonuclease"/>
</dbReference>
<evidence type="ECO:0000256" key="1">
    <source>
        <dbReference type="ARBA" id="ARBA00022722"/>
    </source>
</evidence>
<gene>
    <name evidence="11" type="ORF">COHA_001125</name>
</gene>
<dbReference type="CDD" id="cd10455">
    <property type="entry name" value="GIY-YIG_SLX1"/>
    <property type="match status" value="1"/>
</dbReference>
<dbReference type="GO" id="GO:0006281">
    <property type="term" value="P:DNA repair"/>
    <property type="evidence" value="ECO:0007669"/>
    <property type="project" value="UniProtKB-UniRule"/>
</dbReference>
<feature type="region of interest" description="Disordered" evidence="9">
    <location>
        <begin position="104"/>
        <end position="152"/>
    </location>
</feature>
<dbReference type="Proteomes" id="UP001205105">
    <property type="component" value="Unassembled WGS sequence"/>
</dbReference>
<dbReference type="PROSITE" id="PS50164">
    <property type="entry name" value="GIY_YIG"/>
    <property type="match status" value="1"/>
</dbReference>
<dbReference type="GO" id="GO:0033557">
    <property type="term" value="C:Slx1-Slx4 complex"/>
    <property type="evidence" value="ECO:0007669"/>
    <property type="project" value="UniProtKB-UniRule"/>
</dbReference>
<dbReference type="PANTHER" id="PTHR20208:SF10">
    <property type="entry name" value="STRUCTURE-SPECIFIC ENDONUCLEASE SUBUNIT SLX1"/>
    <property type="match status" value="1"/>
</dbReference>
<keyword evidence="3 8" id="KW-0227">DNA damage</keyword>
<comment type="subcellular location">
    <subcellularLocation>
        <location evidence="8">Nucleus</location>
    </subcellularLocation>
</comment>
<feature type="compositionally biased region" description="Low complexity" evidence="9">
    <location>
        <begin position="556"/>
        <end position="572"/>
    </location>
</feature>
<dbReference type="Pfam" id="PF21202">
    <property type="entry name" value="SLX1_C"/>
    <property type="match status" value="1"/>
</dbReference>
<keyword evidence="5 8" id="KW-0233">DNA recombination</keyword>
<evidence type="ECO:0000256" key="9">
    <source>
        <dbReference type="SAM" id="MobiDB-lite"/>
    </source>
</evidence>
<keyword evidence="6 8" id="KW-0234">DNA repair</keyword>
<comment type="similarity">
    <text evidence="8">Belongs to the SLX1 family.</text>
</comment>
<keyword evidence="7 8" id="KW-0539">Nucleus</keyword>
<evidence type="ECO:0000259" key="10">
    <source>
        <dbReference type="PROSITE" id="PS50164"/>
    </source>
</evidence>
<evidence type="ECO:0000256" key="6">
    <source>
        <dbReference type="ARBA" id="ARBA00023204"/>
    </source>
</evidence>
<feature type="compositionally biased region" description="Low complexity" evidence="9">
    <location>
        <begin position="494"/>
        <end position="514"/>
    </location>
</feature>
<dbReference type="GO" id="GO:0006310">
    <property type="term" value="P:DNA recombination"/>
    <property type="evidence" value="ECO:0007669"/>
    <property type="project" value="UniProtKB-UniRule"/>
</dbReference>